<sequence>MISAFTGQQIRDAEQPLLDSGEGAVLMQRAAYGLAQAVIRELKKKRRLAGACVTVLAGKGNNGGDGLYAAAYLARRGMRATAVLAGDSVHAEALAALLAAGGRVLQLGPSNAEEFAVLCAGEDVIIDALLGTGARGGLREAPAELIAALQELGPRLVVACDVPSGLDAGTGEVHWPVLDADVTVTFGGVKAGLLTDPGEGCAGRVELVQIGIEAALQDQAPELRRLTGPDLGALLPRPGRRSHKYSRGVLGIVAGSSRFAGAAVLGVHAAALAGVGMVRYVGPGSAARMVLSRTPEALWEDKDPGRVQAWVVGPGVDGEEQLGRAGAAVEAALGHDLPVVVDAGALSLLPDRCPPQWILTPHAGELASLLDSLPSTGEVAVTRADVESRPLHFVRQAAQQTGATVLLKGATTLVASPSGIVFSQSEGIPWMATAGSGDVLAGVLGALLAQAAEEIGGDDGAYAGLGLNAADRWAAVAAVAAGIHGRAGALASADCDGGPLTASAIAAAVPRVIGSLSAEYDRTIP</sequence>
<comment type="caution">
    <text evidence="22">The sequence shown here is derived from an EMBL/GenBank/DDBJ whole genome shotgun (WGS) entry which is preliminary data.</text>
</comment>
<keyword evidence="7 17" id="KW-0067">ATP-binding</keyword>
<dbReference type="SUPFAM" id="SSF53613">
    <property type="entry name" value="Ribokinase-like"/>
    <property type="match status" value="1"/>
</dbReference>
<dbReference type="CDD" id="cd01171">
    <property type="entry name" value="YXKO-related"/>
    <property type="match status" value="1"/>
</dbReference>
<feature type="binding site" evidence="17">
    <location>
        <position position="262"/>
    </location>
    <ligand>
        <name>(6S)-NADPHX</name>
        <dbReference type="ChEBI" id="CHEBI:64076"/>
    </ligand>
</feature>
<comment type="catalytic activity">
    <reaction evidence="2 18 19">
        <text>(6R)-NADPHX = (6S)-NADPHX</text>
        <dbReference type="Rhea" id="RHEA:32227"/>
        <dbReference type="ChEBI" id="CHEBI:64076"/>
        <dbReference type="ChEBI" id="CHEBI:64077"/>
        <dbReference type="EC" id="5.1.99.6"/>
    </reaction>
</comment>
<comment type="cofactor">
    <cofactor evidence="18 19">
        <name>K(+)</name>
        <dbReference type="ChEBI" id="CHEBI:29103"/>
    </cofactor>
    <text evidence="18 19">Binds 1 potassium ion per subunit.</text>
</comment>
<feature type="binding site" evidence="18">
    <location>
        <position position="164"/>
    </location>
    <ligand>
        <name>K(+)</name>
        <dbReference type="ChEBI" id="CHEBI:29103"/>
    </ligand>
</feature>
<accession>A0ABT9TH05</accession>
<comment type="function">
    <text evidence="14 19">Bifunctional enzyme that catalyzes the epimerization of the S- and R-forms of NAD(P)HX and the dehydration of the S-form of NAD(P)HX at the expense of ADP, which is converted to AMP. This allows the repair of both epimers of NAD(P)HX, a damaged form of NAD(P)H that is a result of enzymatic or heat-dependent hydration.</text>
</comment>
<dbReference type="PANTHER" id="PTHR12592:SF0">
    <property type="entry name" value="ATP-DEPENDENT (S)-NAD(P)H-HYDRATE DEHYDRATASE"/>
    <property type="match status" value="1"/>
</dbReference>
<keyword evidence="23" id="KW-1185">Reference proteome</keyword>
<keyword evidence="9 18" id="KW-0630">Potassium</keyword>
<evidence type="ECO:0000256" key="18">
    <source>
        <dbReference type="HAMAP-Rule" id="MF_01966"/>
    </source>
</evidence>
<feature type="binding site" evidence="18">
    <location>
        <begin position="61"/>
        <end position="65"/>
    </location>
    <ligand>
        <name>(6S)-NADPHX</name>
        <dbReference type="ChEBI" id="CHEBI:64076"/>
    </ligand>
</feature>
<gene>
    <name evidence="18" type="primary">nnrE</name>
    <name evidence="17" type="synonym">nnrD</name>
    <name evidence="22" type="ORF">J2T10_000518</name>
</gene>
<evidence type="ECO:0000256" key="2">
    <source>
        <dbReference type="ARBA" id="ARBA00000909"/>
    </source>
</evidence>
<reference evidence="22 23" key="1">
    <citation type="submission" date="2023-07" db="EMBL/GenBank/DDBJ databases">
        <title>Sorghum-associated microbial communities from plants grown in Nebraska, USA.</title>
        <authorList>
            <person name="Schachtman D."/>
        </authorList>
    </citation>
    <scope>NUCLEOTIDE SEQUENCE [LARGE SCALE GENOMIC DNA]</scope>
    <source>
        <strain evidence="22 23">CC523</strain>
    </source>
</reference>
<dbReference type="RefSeq" id="WP_197493522.1">
    <property type="nucleotide sequence ID" value="NZ_BDDW01000001.1"/>
</dbReference>
<evidence type="ECO:0000256" key="16">
    <source>
        <dbReference type="ARBA" id="ARBA00049209"/>
    </source>
</evidence>
<keyword evidence="8 17" id="KW-0521">NADP</keyword>
<dbReference type="SUPFAM" id="SSF64153">
    <property type="entry name" value="YjeF N-terminal domain-like"/>
    <property type="match status" value="1"/>
</dbReference>
<evidence type="ECO:0000256" key="9">
    <source>
        <dbReference type="ARBA" id="ARBA00022958"/>
    </source>
</evidence>
<keyword evidence="6 17" id="KW-0547">Nucleotide-binding</keyword>
<evidence type="ECO:0000256" key="17">
    <source>
        <dbReference type="HAMAP-Rule" id="MF_01965"/>
    </source>
</evidence>
<evidence type="ECO:0000256" key="13">
    <source>
        <dbReference type="ARBA" id="ARBA00023268"/>
    </source>
</evidence>
<comment type="similarity">
    <text evidence="3 19">In the N-terminal section; belongs to the NnrE/AIBP family.</text>
</comment>
<comment type="catalytic activity">
    <reaction evidence="15 17 19">
        <text>(6S)-NADHX + ADP = AMP + phosphate + NADH + H(+)</text>
        <dbReference type="Rhea" id="RHEA:32223"/>
        <dbReference type="ChEBI" id="CHEBI:15378"/>
        <dbReference type="ChEBI" id="CHEBI:43474"/>
        <dbReference type="ChEBI" id="CHEBI:57945"/>
        <dbReference type="ChEBI" id="CHEBI:64074"/>
        <dbReference type="ChEBI" id="CHEBI:456215"/>
        <dbReference type="ChEBI" id="CHEBI:456216"/>
        <dbReference type="EC" id="4.2.1.136"/>
    </reaction>
</comment>
<dbReference type="InterPro" id="IPR000631">
    <property type="entry name" value="CARKD"/>
</dbReference>
<keyword evidence="10 17" id="KW-0520">NAD</keyword>
<dbReference type="NCBIfam" id="TIGR00197">
    <property type="entry name" value="yjeF_nterm"/>
    <property type="match status" value="1"/>
</dbReference>
<evidence type="ECO:0000313" key="22">
    <source>
        <dbReference type="EMBL" id="MDQ0100899.1"/>
    </source>
</evidence>
<comment type="similarity">
    <text evidence="4 19">In the C-terminal section; belongs to the NnrD/CARKD family.</text>
</comment>
<comment type="catalytic activity">
    <reaction evidence="16 17 19">
        <text>(6S)-NADPHX + ADP = AMP + phosphate + NADPH + H(+)</text>
        <dbReference type="Rhea" id="RHEA:32235"/>
        <dbReference type="ChEBI" id="CHEBI:15378"/>
        <dbReference type="ChEBI" id="CHEBI:43474"/>
        <dbReference type="ChEBI" id="CHEBI:57783"/>
        <dbReference type="ChEBI" id="CHEBI:64076"/>
        <dbReference type="ChEBI" id="CHEBI:456215"/>
        <dbReference type="ChEBI" id="CHEBI:456216"/>
        <dbReference type="EC" id="4.2.1.136"/>
    </reaction>
</comment>
<comment type="function">
    <text evidence="17">Catalyzes the dehydration of the S-form of NAD(P)HX at the expense of ADP, which is converted to AMP. Together with NAD(P)HX epimerase, which catalyzes the epimerization of the S- and R-forms, the enzyme allows the repair of both epimers of NAD(P)HX, a damaged form of NAD(P)H that is a result of enzymatic or heat-dependent hydration.</text>
</comment>
<dbReference type="Gene3D" id="3.40.50.10260">
    <property type="entry name" value="YjeF N-terminal domain"/>
    <property type="match status" value="1"/>
</dbReference>
<evidence type="ECO:0000256" key="3">
    <source>
        <dbReference type="ARBA" id="ARBA00006001"/>
    </source>
</evidence>
<feature type="domain" description="YjeF N-terminal" evidence="21">
    <location>
        <begin position="10"/>
        <end position="218"/>
    </location>
</feature>
<dbReference type="HAMAP" id="MF_01965">
    <property type="entry name" value="NADHX_dehydratase"/>
    <property type="match status" value="1"/>
</dbReference>
<comment type="catalytic activity">
    <reaction evidence="1 18 19">
        <text>(6R)-NADHX = (6S)-NADHX</text>
        <dbReference type="Rhea" id="RHEA:32215"/>
        <dbReference type="ChEBI" id="CHEBI:64074"/>
        <dbReference type="ChEBI" id="CHEBI:64075"/>
        <dbReference type="EC" id="5.1.99.6"/>
    </reaction>
</comment>
<feature type="binding site" evidence="17">
    <location>
        <position position="437"/>
    </location>
    <ligand>
        <name>AMP</name>
        <dbReference type="ChEBI" id="CHEBI:456215"/>
    </ligand>
</feature>
<dbReference type="InterPro" id="IPR004443">
    <property type="entry name" value="YjeF_N_dom"/>
</dbReference>
<dbReference type="PROSITE" id="PS01050">
    <property type="entry name" value="YJEF_C_2"/>
    <property type="match status" value="1"/>
</dbReference>
<keyword evidence="12 17" id="KW-0456">Lyase</keyword>
<evidence type="ECO:0000256" key="8">
    <source>
        <dbReference type="ARBA" id="ARBA00022857"/>
    </source>
</evidence>
<dbReference type="EMBL" id="JAUSSW010000001">
    <property type="protein sequence ID" value="MDQ0100899.1"/>
    <property type="molecule type" value="Genomic_DNA"/>
</dbReference>
<evidence type="ECO:0000256" key="4">
    <source>
        <dbReference type="ARBA" id="ARBA00009524"/>
    </source>
</evidence>
<dbReference type="NCBIfam" id="TIGR00196">
    <property type="entry name" value="yjeF_cterm"/>
    <property type="match status" value="1"/>
</dbReference>
<dbReference type="HAMAP" id="MF_01966">
    <property type="entry name" value="NADHX_epimerase"/>
    <property type="match status" value="1"/>
</dbReference>
<evidence type="ECO:0000259" key="20">
    <source>
        <dbReference type="PROSITE" id="PS51383"/>
    </source>
</evidence>
<evidence type="ECO:0000256" key="5">
    <source>
        <dbReference type="ARBA" id="ARBA00022723"/>
    </source>
</evidence>
<evidence type="ECO:0000256" key="7">
    <source>
        <dbReference type="ARBA" id="ARBA00022840"/>
    </source>
</evidence>
<evidence type="ECO:0000259" key="21">
    <source>
        <dbReference type="PROSITE" id="PS51385"/>
    </source>
</evidence>
<protein>
    <recommendedName>
        <fullName evidence="19">Bifunctional NAD(P)H-hydrate repair enzyme</fullName>
    </recommendedName>
    <alternativeName>
        <fullName evidence="19">Nicotinamide nucleotide repair protein</fullName>
    </alternativeName>
    <domain>
        <recommendedName>
            <fullName evidence="19">ADP-dependent (S)-NAD(P)H-hydrate dehydratase</fullName>
            <ecNumber evidence="19">4.2.1.136</ecNumber>
        </recommendedName>
        <alternativeName>
            <fullName evidence="19">ADP-dependent NAD(P)HX dehydratase</fullName>
        </alternativeName>
    </domain>
    <domain>
        <recommendedName>
            <fullName evidence="19">NAD(P)H-hydrate epimerase</fullName>
            <ecNumber evidence="19">5.1.99.6</ecNumber>
        </recommendedName>
    </domain>
</protein>
<feature type="binding site" evidence="18">
    <location>
        <position position="127"/>
    </location>
    <ligand>
        <name>K(+)</name>
        <dbReference type="ChEBI" id="CHEBI:29103"/>
    </ligand>
</feature>
<feature type="binding site" evidence="17">
    <location>
        <begin position="408"/>
        <end position="412"/>
    </location>
    <ligand>
        <name>AMP</name>
        <dbReference type="ChEBI" id="CHEBI:456215"/>
    </ligand>
</feature>
<feature type="domain" description="YjeF C-terminal" evidence="20">
    <location>
        <begin position="227"/>
        <end position="516"/>
    </location>
</feature>
<dbReference type="PIRSF" id="PIRSF017184">
    <property type="entry name" value="Nnr"/>
    <property type="match status" value="1"/>
</dbReference>
<evidence type="ECO:0000256" key="12">
    <source>
        <dbReference type="ARBA" id="ARBA00023239"/>
    </source>
</evidence>
<name>A0ABT9TH05_PAENI</name>
<dbReference type="EC" id="5.1.99.6" evidence="19"/>
<dbReference type="PROSITE" id="PS51383">
    <property type="entry name" value="YJEF_C_3"/>
    <property type="match status" value="1"/>
</dbReference>
<evidence type="ECO:0000256" key="6">
    <source>
        <dbReference type="ARBA" id="ARBA00022741"/>
    </source>
</evidence>
<proteinExistence type="inferred from homology"/>
<evidence type="ECO:0000256" key="14">
    <source>
        <dbReference type="ARBA" id="ARBA00025153"/>
    </source>
</evidence>
<evidence type="ECO:0000256" key="15">
    <source>
        <dbReference type="ARBA" id="ARBA00048238"/>
    </source>
</evidence>
<dbReference type="InterPro" id="IPR017953">
    <property type="entry name" value="Carbohydrate_kinase_pred_CS"/>
</dbReference>
<evidence type="ECO:0000256" key="19">
    <source>
        <dbReference type="PIRNR" id="PIRNR017184"/>
    </source>
</evidence>
<evidence type="ECO:0000256" key="1">
    <source>
        <dbReference type="ARBA" id="ARBA00000013"/>
    </source>
</evidence>
<dbReference type="PROSITE" id="PS51385">
    <property type="entry name" value="YJEF_N"/>
    <property type="match status" value="1"/>
</dbReference>
<comment type="similarity">
    <text evidence="18">Belongs to the NnrE/AIBP family.</text>
</comment>
<comment type="subunit">
    <text evidence="17">Homotetramer.</text>
</comment>
<dbReference type="InterPro" id="IPR036652">
    <property type="entry name" value="YjeF_N_dom_sf"/>
</dbReference>
<dbReference type="Gene3D" id="3.40.1190.20">
    <property type="match status" value="1"/>
</dbReference>
<dbReference type="PANTHER" id="PTHR12592">
    <property type="entry name" value="ATP-DEPENDENT (S)-NAD(P)H-HYDRATE DEHYDRATASE FAMILY MEMBER"/>
    <property type="match status" value="1"/>
</dbReference>
<feature type="binding site" evidence="18">
    <location>
        <begin position="131"/>
        <end position="137"/>
    </location>
    <ligand>
        <name>(6S)-NADPHX</name>
        <dbReference type="ChEBI" id="CHEBI:64076"/>
    </ligand>
</feature>
<feature type="binding site" evidence="17">
    <location>
        <position position="438"/>
    </location>
    <ligand>
        <name>(6S)-NADPHX</name>
        <dbReference type="ChEBI" id="CHEBI:64076"/>
    </ligand>
</feature>
<dbReference type="InterPro" id="IPR030677">
    <property type="entry name" value="Nnr"/>
</dbReference>
<feature type="binding site" evidence="17">
    <location>
        <position position="315"/>
    </location>
    <ligand>
        <name>(6S)-NADPHX</name>
        <dbReference type="ChEBI" id="CHEBI:64076"/>
    </ligand>
</feature>
<feature type="binding site" evidence="18">
    <location>
        <position position="62"/>
    </location>
    <ligand>
        <name>K(+)</name>
        <dbReference type="ChEBI" id="CHEBI:29103"/>
    </ligand>
</feature>
<keyword evidence="5 18" id="KW-0479">Metal-binding</keyword>
<dbReference type="Pfam" id="PF01256">
    <property type="entry name" value="Carb_kinase"/>
    <property type="match status" value="1"/>
</dbReference>
<dbReference type="InterPro" id="IPR029056">
    <property type="entry name" value="Ribokinase-like"/>
</dbReference>
<comment type="similarity">
    <text evidence="17">Belongs to the NnrD/CARKD family.</text>
</comment>
<comment type="function">
    <text evidence="18">Catalyzes the epimerization of the S- and R-forms of NAD(P)HX, a damaged form of NAD(P)H that is a result of enzymatic or heat-dependent hydration. This is a prerequisite for the S-specific NAD(P)H-hydrate dehydratase to allow the repair of both epimers of NAD(P)HX.</text>
</comment>
<dbReference type="Pfam" id="PF03853">
    <property type="entry name" value="YjeF_N"/>
    <property type="match status" value="1"/>
</dbReference>
<comment type="cofactor">
    <cofactor evidence="17">
        <name>Mg(2+)</name>
        <dbReference type="ChEBI" id="CHEBI:18420"/>
    </cofactor>
</comment>
<organism evidence="22 23">
    <name type="scientific">Paenarthrobacter nicotinovorans</name>
    <name type="common">Arthrobacter nicotinovorans</name>
    <dbReference type="NCBI Taxonomy" id="29320"/>
    <lineage>
        <taxon>Bacteria</taxon>
        <taxon>Bacillati</taxon>
        <taxon>Actinomycetota</taxon>
        <taxon>Actinomycetes</taxon>
        <taxon>Micrococcales</taxon>
        <taxon>Micrococcaceae</taxon>
        <taxon>Paenarthrobacter</taxon>
    </lineage>
</organism>
<evidence type="ECO:0000313" key="23">
    <source>
        <dbReference type="Proteomes" id="UP001244563"/>
    </source>
</evidence>
<evidence type="ECO:0000256" key="10">
    <source>
        <dbReference type="ARBA" id="ARBA00023027"/>
    </source>
</evidence>
<keyword evidence="11 18" id="KW-0413">Isomerase</keyword>
<dbReference type="Proteomes" id="UP001244563">
    <property type="component" value="Unassembled WGS sequence"/>
</dbReference>
<dbReference type="EC" id="4.2.1.136" evidence="19"/>
<feature type="binding site" evidence="18">
    <location>
        <position position="161"/>
    </location>
    <ligand>
        <name>(6S)-NADPHX</name>
        <dbReference type="ChEBI" id="CHEBI:64076"/>
    </ligand>
</feature>
<keyword evidence="13" id="KW-0511">Multifunctional enzyme</keyword>
<feature type="binding site" evidence="17">
    <location>
        <position position="362"/>
    </location>
    <ligand>
        <name>(6S)-NADPHX</name>
        <dbReference type="ChEBI" id="CHEBI:64076"/>
    </ligand>
</feature>
<evidence type="ECO:0000256" key="11">
    <source>
        <dbReference type="ARBA" id="ARBA00023235"/>
    </source>
</evidence>
<comment type="caution">
    <text evidence="18">Lacks conserved residue(s) required for the propagation of feature annotation.</text>
</comment>